<proteinExistence type="predicted"/>
<dbReference type="InterPro" id="IPR050109">
    <property type="entry name" value="HTH-type_TetR-like_transc_reg"/>
</dbReference>
<organism evidence="6 7">
    <name type="scientific">Kribbella yunnanensis</name>
    <dbReference type="NCBI Taxonomy" id="190194"/>
    <lineage>
        <taxon>Bacteria</taxon>
        <taxon>Bacillati</taxon>
        <taxon>Actinomycetota</taxon>
        <taxon>Actinomycetes</taxon>
        <taxon>Propionibacteriales</taxon>
        <taxon>Kribbellaceae</taxon>
        <taxon>Kribbella</taxon>
    </lineage>
</organism>
<evidence type="ECO:0000313" key="6">
    <source>
        <dbReference type="EMBL" id="GAA1692613.1"/>
    </source>
</evidence>
<evidence type="ECO:0000256" key="4">
    <source>
        <dbReference type="PROSITE-ProRule" id="PRU00335"/>
    </source>
</evidence>
<dbReference type="InterPro" id="IPR009057">
    <property type="entry name" value="Homeodomain-like_sf"/>
</dbReference>
<evidence type="ECO:0000313" key="7">
    <source>
        <dbReference type="Proteomes" id="UP001500280"/>
    </source>
</evidence>
<dbReference type="PROSITE" id="PS01081">
    <property type="entry name" value="HTH_TETR_1"/>
    <property type="match status" value="1"/>
</dbReference>
<dbReference type="InterPro" id="IPR023772">
    <property type="entry name" value="DNA-bd_HTH_TetR-type_CS"/>
</dbReference>
<feature type="DNA-binding region" description="H-T-H motif" evidence="4">
    <location>
        <begin position="30"/>
        <end position="49"/>
    </location>
</feature>
<keyword evidence="7" id="KW-1185">Reference proteome</keyword>
<dbReference type="InterPro" id="IPR001647">
    <property type="entry name" value="HTH_TetR"/>
</dbReference>
<sequence length="170" mass="18185">MALRADAARNRAAILAAASEAFAEHGPKATTEQVAQQAGVAIGTVFRHFATKDDLLVAIMKESLKRLATLADESTLAEFFTAVVDEAARTRMVVTALGESRLDIGDALRGLTDSVSRLLEQAKAAGEARSTVQVDEVMALLTAATYAARQSSWTTDLRQRTLAVILRGLR</sequence>
<dbReference type="EMBL" id="BAAANF010000016">
    <property type="protein sequence ID" value="GAA1692613.1"/>
    <property type="molecule type" value="Genomic_DNA"/>
</dbReference>
<reference evidence="7" key="1">
    <citation type="journal article" date="2019" name="Int. J. Syst. Evol. Microbiol.">
        <title>The Global Catalogue of Microorganisms (GCM) 10K type strain sequencing project: providing services to taxonomists for standard genome sequencing and annotation.</title>
        <authorList>
            <consortium name="The Broad Institute Genomics Platform"/>
            <consortium name="The Broad Institute Genome Sequencing Center for Infectious Disease"/>
            <person name="Wu L."/>
            <person name="Ma J."/>
        </authorList>
    </citation>
    <scope>NUCLEOTIDE SEQUENCE [LARGE SCALE GENOMIC DNA]</scope>
    <source>
        <strain evidence="7">JCM 14307</strain>
    </source>
</reference>
<dbReference type="RefSeq" id="WP_344154548.1">
    <property type="nucleotide sequence ID" value="NZ_BAAANF010000016.1"/>
</dbReference>
<accession>A0ABP4TS03</accession>
<dbReference type="InterPro" id="IPR049445">
    <property type="entry name" value="TetR_SbtR-like_C"/>
</dbReference>
<dbReference type="Gene3D" id="1.10.357.10">
    <property type="entry name" value="Tetracycline Repressor, domain 2"/>
    <property type="match status" value="1"/>
</dbReference>
<dbReference type="SUPFAM" id="SSF46689">
    <property type="entry name" value="Homeodomain-like"/>
    <property type="match status" value="1"/>
</dbReference>
<dbReference type="PROSITE" id="PS50977">
    <property type="entry name" value="HTH_TETR_2"/>
    <property type="match status" value="1"/>
</dbReference>
<keyword evidence="2 4" id="KW-0238">DNA-binding</keyword>
<dbReference type="Proteomes" id="UP001500280">
    <property type="component" value="Unassembled WGS sequence"/>
</dbReference>
<dbReference type="InterPro" id="IPR036271">
    <property type="entry name" value="Tet_transcr_reg_TetR-rel_C_sf"/>
</dbReference>
<comment type="caution">
    <text evidence="6">The sequence shown here is derived from an EMBL/GenBank/DDBJ whole genome shotgun (WGS) entry which is preliminary data.</text>
</comment>
<dbReference type="SUPFAM" id="SSF48498">
    <property type="entry name" value="Tetracyclin repressor-like, C-terminal domain"/>
    <property type="match status" value="1"/>
</dbReference>
<dbReference type="PRINTS" id="PR00455">
    <property type="entry name" value="HTHTETR"/>
</dbReference>
<protein>
    <submittedName>
        <fullName evidence="6">TetR/AcrR family transcriptional regulator</fullName>
    </submittedName>
</protein>
<evidence type="ECO:0000259" key="5">
    <source>
        <dbReference type="PROSITE" id="PS50977"/>
    </source>
</evidence>
<evidence type="ECO:0000256" key="2">
    <source>
        <dbReference type="ARBA" id="ARBA00023125"/>
    </source>
</evidence>
<dbReference type="PANTHER" id="PTHR30055">
    <property type="entry name" value="HTH-TYPE TRANSCRIPTIONAL REGULATOR RUTR"/>
    <property type="match status" value="1"/>
</dbReference>
<keyword evidence="1" id="KW-0805">Transcription regulation</keyword>
<dbReference type="Pfam" id="PF00440">
    <property type="entry name" value="TetR_N"/>
    <property type="match status" value="1"/>
</dbReference>
<evidence type="ECO:0000256" key="3">
    <source>
        <dbReference type="ARBA" id="ARBA00023163"/>
    </source>
</evidence>
<keyword evidence="3" id="KW-0804">Transcription</keyword>
<name>A0ABP4TS03_9ACTN</name>
<dbReference type="PANTHER" id="PTHR30055:SF234">
    <property type="entry name" value="HTH-TYPE TRANSCRIPTIONAL REGULATOR BETI"/>
    <property type="match status" value="1"/>
</dbReference>
<gene>
    <name evidence="6" type="ORF">GCM10009745_42570</name>
</gene>
<feature type="domain" description="HTH tetR-type" evidence="5">
    <location>
        <begin position="8"/>
        <end position="67"/>
    </location>
</feature>
<dbReference type="Pfam" id="PF21597">
    <property type="entry name" value="TetR_C_43"/>
    <property type="match status" value="1"/>
</dbReference>
<evidence type="ECO:0000256" key="1">
    <source>
        <dbReference type="ARBA" id="ARBA00023015"/>
    </source>
</evidence>